<dbReference type="NCBIfam" id="NF041761">
    <property type="entry name" value="PtuB"/>
    <property type="match status" value="1"/>
</dbReference>
<evidence type="ECO:0000313" key="2">
    <source>
        <dbReference type="Proteomes" id="UP000092876"/>
    </source>
</evidence>
<gene>
    <name evidence="1" type="ORF">VAT7223_00588</name>
</gene>
<dbReference type="EMBL" id="FLQP01000007">
    <property type="protein sequence ID" value="SBS61283.1"/>
    <property type="molecule type" value="Genomic_DNA"/>
</dbReference>
<protein>
    <recommendedName>
        <fullName evidence="3">TIGR02646 family protein</fullName>
    </recommendedName>
</protein>
<accession>A0A1C3IIM3</accession>
<name>A0A1C3IIM3_9VIBR</name>
<organism evidence="1 2">
    <name type="scientific">Vibrio atlanticus</name>
    <dbReference type="NCBI Taxonomy" id="693153"/>
    <lineage>
        <taxon>Bacteria</taxon>
        <taxon>Pseudomonadati</taxon>
        <taxon>Pseudomonadota</taxon>
        <taxon>Gammaproteobacteria</taxon>
        <taxon>Vibrionales</taxon>
        <taxon>Vibrionaceae</taxon>
        <taxon>Vibrio</taxon>
    </lineage>
</organism>
<dbReference type="InterPro" id="IPR013467">
    <property type="entry name" value="HNH78-like"/>
</dbReference>
<dbReference type="AlphaFoldDB" id="A0A1C3IIM3"/>
<reference evidence="2" key="1">
    <citation type="submission" date="2016-06" db="EMBL/GenBank/DDBJ databases">
        <authorList>
            <person name="Rodrigo-Torres Lidia"/>
            <person name="Arahal R.David."/>
        </authorList>
    </citation>
    <scope>NUCLEOTIDE SEQUENCE [LARGE SCALE GENOMIC DNA]</scope>
    <source>
        <strain evidence="2">CECT 7223</strain>
    </source>
</reference>
<evidence type="ECO:0008006" key="3">
    <source>
        <dbReference type="Google" id="ProtNLM"/>
    </source>
</evidence>
<dbReference type="InterPro" id="IPR053575">
    <property type="entry name" value="Retron_Ec78_HNH_endo"/>
</dbReference>
<evidence type="ECO:0000313" key="1">
    <source>
        <dbReference type="EMBL" id="SBS61283.1"/>
    </source>
</evidence>
<proteinExistence type="predicted"/>
<sequence length="257" mass="30018">MRTINKSTDDNMLTDYASEFPNAEWDDFRTHNNGESYTVIKNLIFLEQYEICAYCEISLKDEEPHNKRVEHFRSKSDHSTTHNVHLDWFNLIGVCLGGTDYKNREKYDLPENLSCDSHKSHFEGVKKVTDKDWNGKVLSPLNMPCDQALFFFEKESGRLIPNEVKCNQIVIEGNLHGSTLLLVEETIKVFNLNCDRLNKARLKLFRQLQHKIKEARKNGDLGIIERFVASWRRDSPLFFQTSRDAILLDNKITARYL</sequence>
<dbReference type="NCBIfam" id="TIGR02646">
    <property type="entry name" value="retron system putative HNH endonuclease"/>
    <property type="match status" value="1"/>
</dbReference>
<dbReference type="Proteomes" id="UP000092876">
    <property type="component" value="Unassembled WGS sequence"/>
</dbReference>